<protein>
    <submittedName>
        <fullName evidence="8">Integral inner nuclear membrane protein ima1</fullName>
    </submittedName>
</protein>
<evidence type="ECO:0000256" key="6">
    <source>
        <dbReference type="SAM" id="Phobius"/>
    </source>
</evidence>
<evidence type="ECO:0000256" key="1">
    <source>
        <dbReference type="ARBA" id="ARBA00004473"/>
    </source>
</evidence>
<keyword evidence="5" id="KW-0539">Nucleus</keyword>
<feature type="transmembrane region" description="Helical" evidence="6">
    <location>
        <begin position="725"/>
        <end position="751"/>
    </location>
</feature>
<evidence type="ECO:0000256" key="3">
    <source>
        <dbReference type="ARBA" id="ARBA00022989"/>
    </source>
</evidence>
<dbReference type="Pfam" id="PF09779">
    <property type="entry name" value="Ima1_N"/>
    <property type="match status" value="1"/>
</dbReference>
<dbReference type="PANTHER" id="PTHR28538:SF1">
    <property type="entry name" value="INTEGRAL INNER NUCLEAR MEMBRANE PROTEIN IMA1"/>
    <property type="match status" value="1"/>
</dbReference>
<comment type="caution">
    <text evidence="8">The sequence shown here is derived from an EMBL/GenBank/DDBJ whole genome shotgun (WGS) entry which is preliminary data.</text>
</comment>
<feature type="transmembrane region" description="Helical" evidence="6">
    <location>
        <begin position="293"/>
        <end position="319"/>
    </location>
</feature>
<organism evidence="8 9">
    <name type="scientific">Phlyctema vagabunda</name>
    <dbReference type="NCBI Taxonomy" id="108571"/>
    <lineage>
        <taxon>Eukaryota</taxon>
        <taxon>Fungi</taxon>
        <taxon>Dikarya</taxon>
        <taxon>Ascomycota</taxon>
        <taxon>Pezizomycotina</taxon>
        <taxon>Leotiomycetes</taxon>
        <taxon>Helotiales</taxon>
        <taxon>Dermateaceae</taxon>
        <taxon>Phlyctema</taxon>
    </lineage>
</organism>
<gene>
    <name evidence="8" type="ORF">PVAG01_01216</name>
</gene>
<feature type="transmembrane region" description="Helical" evidence="6">
    <location>
        <begin position="660"/>
        <end position="680"/>
    </location>
</feature>
<keyword evidence="2 6" id="KW-0812">Transmembrane</keyword>
<keyword evidence="3 6" id="KW-1133">Transmembrane helix</keyword>
<feature type="domain" description="Ima1 N-terminal" evidence="7">
    <location>
        <begin position="37"/>
        <end position="165"/>
    </location>
</feature>
<accession>A0ABR4PWI3</accession>
<dbReference type="EMBL" id="JBFCZG010000001">
    <property type="protein sequence ID" value="KAL3427707.1"/>
    <property type="molecule type" value="Genomic_DNA"/>
</dbReference>
<evidence type="ECO:0000313" key="9">
    <source>
        <dbReference type="Proteomes" id="UP001629113"/>
    </source>
</evidence>
<feature type="transmembrane region" description="Helical" evidence="6">
    <location>
        <begin position="365"/>
        <end position="385"/>
    </location>
</feature>
<evidence type="ECO:0000256" key="4">
    <source>
        <dbReference type="ARBA" id="ARBA00023136"/>
    </source>
</evidence>
<name>A0ABR4PWI3_9HELO</name>
<evidence type="ECO:0000256" key="5">
    <source>
        <dbReference type="ARBA" id="ARBA00023242"/>
    </source>
</evidence>
<dbReference type="PANTHER" id="PTHR28538">
    <property type="entry name" value="INTEGRAL INNER NUCLEAR MEMBRANE PROTEIN IMA1"/>
    <property type="match status" value="1"/>
</dbReference>
<reference evidence="8 9" key="1">
    <citation type="submission" date="2024-06" db="EMBL/GenBank/DDBJ databases">
        <title>Complete genome of Phlyctema vagabunda strain 19-DSS-EL-015.</title>
        <authorList>
            <person name="Fiorenzani C."/>
        </authorList>
    </citation>
    <scope>NUCLEOTIDE SEQUENCE [LARGE SCALE GENOMIC DNA]</scope>
    <source>
        <strain evidence="8 9">19-DSS-EL-015</strain>
    </source>
</reference>
<dbReference type="Proteomes" id="UP001629113">
    <property type="component" value="Unassembled WGS sequence"/>
</dbReference>
<feature type="transmembrane region" description="Helical" evidence="6">
    <location>
        <begin position="241"/>
        <end position="262"/>
    </location>
</feature>
<feature type="transmembrane region" description="Helical" evidence="6">
    <location>
        <begin position="686"/>
        <end position="704"/>
    </location>
</feature>
<dbReference type="InterPro" id="IPR042321">
    <property type="entry name" value="Ima1"/>
</dbReference>
<comment type="subcellular location">
    <subcellularLocation>
        <location evidence="1">Nucleus inner membrane</location>
        <topology evidence="1">Multi-pass membrane protein</topology>
    </subcellularLocation>
</comment>
<sequence>MQRRQNCFSRDGNRGRQTTTQCLPPLPMALLSNRKRLTCHYCNTKSRIIQNGSVFIWQCTSCGQTNYLDQNGDIADPPVAQESETAGRSESILADPFFIPNQRRGDDPFCSTCLNNQRILQSALSELDVELDEDHPDYNESGRAFEQSRKKLEQLYPQVCSQCAEIATQRIMKTKYTAQADYFGRGLRKTERARSRANSPWSRAVAFLTGGVSRTYRTTQNMTLYDFTLAIAPRLRYYGQLLGLLFHFASLLVSLQCLAVWYTNDSTIIEEWLLVNAGSAIAQPIQLVALNAYGLLIFIAISLPCAQLGILMSFASCWWNPYFKEWSRGFTQHLSGFQHWYTVTYSSLLARALIWNYLTTNIWDGPFVIVPIASHAVALILITTASQAQVKRDMNALFQTSPNRLPKSNISHRNIAPDNTDIGDALEAIRYEPSRQEPTTAPFPPISRTATLPFQGKANVPITKAQYDPHDDYDSRRFTPISTENEFRQRRQPGTFHEAFSHRRQASVHEEMEWTPTESQHRAFKNDVPDSRATESFNKAPVGDEQSPFWYKVPQAPISQAERILKQRQPPNFRPTSQEVKENFFHTITKRDSVVPQNRSRRNSSSSAEEEHGFVMAPPKFFPSTGNDFDDSLADCFGGITLTEAPPEHPKTRAWRASRLLQFVILCFAFLLWNVVPLIPSNLADCHALGAMSLCCFVGFAVVPEHYGTMFKHGYRPKRPVLTHLLLASLGICEMLVGALLILICLTNVSTFPLQTGGHASCWSAGNILIGSMLAQEFFAWYF</sequence>
<evidence type="ECO:0000259" key="7">
    <source>
        <dbReference type="Pfam" id="PF09779"/>
    </source>
</evidence>
<dbReference type="InterPro" id="IPR018617">
    <property type="entry name" value="Ima1_N"/>
</dbReference>
<evidence type="ECO:0000313" key="8">
    <source>
        <dbReference type="EMBL" id="KAL3427707.1"/>
    </source>
</evidence>
<keyword evidence="9" id="KW-1185">Reference proteome</keyword>
<evidence type="ECO:0000256" key="2">
    <source>
        <dbReference type="ARBA" id="ARBA00022692"/>
    </source>
</evidence>
<keyword evidence="4 6" id="KW-0472">Membrane</keyword>
<proteinExistence type="predicted"/>
<feature type="transmembrane region" description="Helical" evidence="6">
    <location>
        <begin position="340"/>
        <end position="359"/>
    </location>
</feature>